<dbReference type="SMART" id="SM00220">
    <property type="entry name" value="S_TKc"/>
    <property type="match status" value="1"/>
</dbReference>
<dbReference type="GeneID" id="62198013"/>
<dbReference type="InterPro" id="IPR000719">
    <property type="entry name" value="Prot_kinase_dom"/>
</dbReference>
<dbReference type="PANTHER" id="PTHR44167">
    <property type="entry name" value="OVARIAN-SPECIFIC SERINE/THREONINE-PROTEIN KINASE LOK-RELATED"/>
    <property type="match status" value="1"/>
</dbReference>
<accession>A0A875S775</accession>
<evidence type="ECO:0000313" key="2">
    <source>
        <dbReference type="EMBL" id="QPG77206.1"/>
    </source>
</evidence>
<dbReference type="Pfam" id="PF00069">
    <property type="entry name" value="Pkinase"/>
    <property type="match status" value="1"/>
</dbReference>
<evidence type="ECO:0000259" key="1">
    <source>
        <dbReference type="PROSITE" id="PS50011"/>
    </source>
</evidence>
<sequence length="389" mass="45330">MTDAHLHPWGDFQHIDELLLEGSKSNYWESSLSEVPRLSDYFKIDKVLDKGSGGTILKVNQLTGIDQTCSPPHSQQYVAKKFIRVKEKSDKQYMFDSVNEYFTLKKANLNSKQVRVVKIWGLFKDEDCESNKKWLFILLDIYPNGDLLSLLSKCRRLKLKTSDNLADFTFFKIFNAVKYLHFLHIAHRDLKPENILIDSNGELLLSDFGYAVDLDRLDGYDLNGDFLSYGTNSFKAPELFQYKKDGENVRLESASKVDFYAIDVWSLGVVYYQLKTLSKPWMMATKEDRSYREFSARYRELGMNKMDGYSIRRALASDKNLDEGFQRITQDGSIEGMMRMLNPDVKKRISLHELYLSEWLIQTRLAWEKYLKGLKGDKDEELLRLIAIK</sequence>
<dbReference type="RefSeq" id="XP_038780771.1">
    <property type="nucleotide sequence ID" value="XM_038924843.1"/>
</dbReference>
<dbReference type="KEGG" id="bnn:FOA43_004613"/>
<name>A0A875S775_EENNA</name>
<evidence type="ECO:0000313" key="3">
    <source>
        <dbReference type="Proteomes" id="UP000662931"/>
    </source>
</evidence>
<dbReference type="GO" id="GO:0005634">
    <property type="term" value="C:nucleus"/>
    <property type="evidence" value="ECO:0007669"/>
    <property type="project" value="TreeGrafter"/>
</dbReference>
<dbReference type="GO" id="GO:0004674">
    <property type="term" value="F:protein serine/threonine kinase activity"/>
    <property type="evidence" value="ECO:0007669"/>
    <property type="project" value="TreeGrafter"/>
</dbReference>
<gene>
    <name evidence="2" type="ORF">FOA43_004613</name>
</gene>
<dbReference type="Gene3D" id="1.10.510.10">
    <property type="entry name" value="Transferase(Phosphotransferase) domain 1"/>
    <property type="match status" value="1"/>
</dbReference>
<dbReference type="OrthoDB" id="4062651at2759"/>
<feature type="domain" description="Protein kinase" evidence="1">
    <location>
        <begin position="42"/>
        <end position="360"/>
    </location>
</feature>
<dbReference type="PROSITE" id="PS50011">
    <property type="entry name" value="PROTEIN_KINASE_DOM"/>
    <property type="match status" value="1"/>
</dbReference>
<dbReference type="GO" id="GO:0044773">
    <property type="term" value="P:mitotic DNA damage checkpoint signaling"/>
    <property type="evidence" value="ECO:0007669"/>
    <property type="project" value="TreeGrafter"/>
</dbReference>
<dbReference type="GO" id="GO:0005524">
    <property type="term" value="F:ATP binding"/>
    <property type="evidence" value="ECO:0007669"/>
    <property type="project" value="InterPro"/>
</dbReference>
<reference evidence="2" key="1">
    <citation type="submission" date="2020-10" db="EMBL/GenBank/DDBJ databases">
        <authorList>
            <person name="Roach M.J.R."/>
        </authorList>
    </citation>
    <scope>NUCLEOTIDE SEQUENCE</scope>
    <source>
        <strain evidence="2">CBS 1945</strain>
    </source>
</reference>
<keyword evidence="3" id="KW-1185">Reference proteome</keyword>
<dbReference type="InterPro" id="IPR008271">
    <property type="entry name" value="Ser/Thr_kinase_AS"/>
</dbReference>
<dbReference type="Proteomes" id="UP000662931">
    <property type="component" value="Chromosome 4"/>
</dbReference>
<dbReference type="SUPFAM" id="SSF56112">
    <property type="entry name" value="Protein kinase-like (PK-like)"/>
    <property type="match status" value="1"/>
</dbReference>
<dbReference type="EMBL" id="CP064815">
    <property type="protein sequence ID" value="QPG77206.1"/>
    <property type="molecule type" value="Genomic_DNA"/>
</dbReference>
<dbReference type="PANTHER" id="PTHR44167:SF24">
    <property type="entry name" value="SERINE_THREONINE-PROTEIN KINASE CHK2"/>
    <property type="match status" value="1"/>
</dbReference>
<dbReference type="InterPro" id="IPR011009">
    <property type="entry name" value="Kinase-like_dom_sf"/>
</dbReference>
<protein>
    <recommendedName>
        <fullName evidence="1">Protein kinase domain-containing protein</fullName>
    </recommendedName>
</protein>
<proteinExistence type="predicted"/>
<dbReference type="PROSITE" id="PS00108">
    <property type="entry name" value="PROTEIN_KINASE_ST"/>
    <property type="match status" value="1"/>
</dbReference>
<organism evidence="2 3">
    <name type="scientific">Eeniella nana</name>
    <name type="common">Yeast</name>
    <name type="synonym">Brettanomyces nanus</name>
    <dbReference type="NCBI Taxonomy" id="13502"/>
    <lineage>
        <taxon>Eukaryota</taxon>
        <taxon>Fungi</taxon>
        <taxon>Dikarya</taxon>
        <taxon>Ascomycota</taxon>
        <taxon>Saccharomycotina</taxon>
        <taxon>Pichiomycetes</taxon>
        <taxon>Pichiales</taxon>
        <taxon>Pichiaceae</taxon>
        <taxon>Brettanomyces</taxon>
    </lineage>
</organism>
<dbReference type="AlphaFoldDB" id="A0A875S775"/>